<dbReference type="PANTHER" id="PTHR11571:SF222">
    <property type="entry name" value="GLUTATHIONE TRANSFERASE"/>
    <property type="match status" value="1"/>
</dbReference>
<dbReference type="PROSITE" id="PS50405">
    <property type="entry name" value="GST_CTER"/>
    <property type="match status" value="1"/>
</dbReference>
<reference evidence="8" key="1">
    <citation type="submission" date="2021-01" db="EMBL/GenBank/DDBJ databases">
        <authorList>
            <person name="Corre E."/>
            <person name="Pelletier E."/>
            <person name="Niang G."/>
            <person name="Scheremetjew M."/>
            <person name="Finn R."/>
            <person name="Kale V."/>
            <person name="Holt S."/>
            <person name="Cochrane G."/>
            <person name="Meng A."/>
            <person name="Brown T."/>
            <person name="Cohen L."/>
        </authorList>
    </citation>
    <scope>NUCLEOTIDE SEQUENCE</scope>
    <source>
        <strain evidence="8">SoJaBio B1-5/56/2</strain>
    </source>
</reference>
<feature type="domain" description="GST N-terminal" evidence="6">
    <location>
        <begin position="9"/>
        <end position="100"/>
    </location>
</feature>
<dbReference type="GO" id="GO:0004364">
    <property type="term" value="F:glutathione transferase activity"/>
    <property type="evidence" value="ECO:0007669"/>
    <property type="project" value="UniProtKB-EC"/>
</dbReference>
<dbReference type="GO" id="GO:0006749">
    <property type="term" value="P:glutathione metabolic process"/>
    <property type="evidence" value="ECO:0007669"/>
    <property type="project" value="TreeGrafter"/>
</dbReference>
<dbReference type="PANTHER" id="PTHR11571">
    <property type="entry name" value="GLUTATHIONE S-TRANSFERASE"/>
    <property type="match status" value="1"/>
</dbReference>
<dbReference type="Pfam" id="PF02798">
    <property type="entry name" value="GST_N"/>
    <property type="match status" value="1"/>
</dbReference>
<feature type="domain" description="GST C-terminal" evidence="7">
    <location>
        <begin position="101"/>
        <end position="247"/>
    </location>
</feature>
<sequence>MASKGEDNKIPTLLYWNTRALAEPIRLLLAHLGVEYKDERLQAGPPPTYDKTKWNEMKKELREKMSFPNLPLWDDPERGVLMSQTNAILMYIADTYGLPCTAEERGHAHMILCAIREWFDALFLVTYCNYPWDDGNEEGVHVEGEDQALPSPGFESKRQRYITTSLPGYLSSFSAELNRNKGPWIGGTNLTFVDFIFWECLDQHLHLHSALFSDPAVANLKEYYDRFLSLPKIAAYRASPNFHAEPFHNRYSHFHRGWATSSNN</sequence>
<accession>A0A7S4L5N8</accession>
<protein>
    <recommendedName>
        <fullName evidence="3">glutathione transferase</fullName>
        <ecNumber evidence="3">2.5.1.18</ecNumber>
    </recommendedName>
</protein>
<dbReference type="AlphaFoldDB" id="A0A7S4L5N8"/>
<dbReference type="InterPro" id="IPR040079">
    <property type="entry name" value="Glutathione_S-Trfase"/>
</dbReference>
<comment type="similarity">
    <text evidence="2">Belongs to the GST superfamily. Mu family.</text>
</comment>
<evidence type="ECO:0000256" key="1">
    <source>
        <dbReference type="ARBA" id="ARBA00003701"/>
    </source>
</evidence>
<dbReference type="SUPFAM" id="SSF52833">
    <property type="entry name" value="Thioredoxin-like"/>
    <property type="match status" value="1"/>
</dbReference>
<dbReference type="InterPro" id="IPR050213">
    <property type="entry name" value="GST_superfamily"/>
</dbReference>
<name>A0A7S4L5N8_9EUKA</name>
<dbReference type="InterPro" id="IPR004046">
    <property type="entry name" value="GST_C"/>
</dbReference>
<evidence type="ECO:0000256" key="3">
    <source>
        <dbReference type="ARBA" id="ARBA00012452"/>
    </source>
</evidence>
<dbReference type="EMBL" id="HBKR01024301">
    <property type="protein sequence ID" value="CAE2315894.1"/>
    <property type="molecule type" value="Transcribed_RNA"/>
</dbReference>
<gene>
    <name evidence="8" type="ORF">NAES01612_LOCUS15959</name>
</gene>
<comment type="catalytic activity">
    <reaction evidence="5">
        <text>RX + glutathione = an S-substituted glutathione + a halide anion + H(+)</text>
        <dbReference type="Rhea" id="RHEA:16437"/>
        <dbReference type="ChEBI" id="CHEBI:15378"/>
        <dbReference type="ChEBI" id="CHEBI:16042"/>
        <dbReference type="ChEBI" id="CHEBI:17792"/>
        <dbReference type="ChEBI" id="CHEBI:57925"/>
        <dbReference type="ChEBI" id="CHEBI:90779"/>
        <dbReference type="EC" id="2.5.1.18"/>
    </reaction>
</comment>
<dbReference type="SUPFAM" id="SSF47616">
    <property type="entry name" value="GST C-terminal domain-like"/>
    <property type="match status" value="1"/>
</dbReference>
<dbReference type="InterPro" id="IPR036249">
    <property type="entry name" value="Thioredoxin-like_sf"/>
</dbReference>
<dbReference type="Gene3D" id="3.40.30.10">
    <property type="entry name" value="Glutaredoxin"/>
    <property type="match status" value="1"/>
</dbReference>
<evidence type="ECO:0000256" key="4">
    <source>
        <dbReference type="ARBA" id="ARBA00022679"/>
    </source>
</evidence>
<evidence type="ECO:0000313" key="8">
    <source>
        <dbReference type="EMBL" id="CAE2315894.1"/>
    </source>
</evidence>
<keyword evidence="4" id="KW-0808">Transferase</keyword>
<evidence type="ECO:0000256" key="2">
    <source>
        <dbReference type="ARBA" id="ARBA00005861"/>
    </source>
</evidence>
<evidence type="ECO:0000256" key="5">
    <source>
        <dbReference type="ARBA" id="ARBA00047960"/>
    </source>
</evidence>
<proteinExistence type="inferred from homology"/>
<evidence type="ECO:0000259" key="7">
    <source>
        <dbReference type="PROSITE" id="PS50405"/>
    </source>
</evidence>
<dbReference type="SFLD" id="SFLDS00019">
    <property type="entry name" value="Glutathione_Transferase_(cytos"/>
    <property type="match status" value="1"/>
</dbReference>
<dbReference type="InterPro" id="IPR004045">
    <property type="entry name" value="Glutathione_S-Trfase_N"/>
</dbReference>
<evidence type="ECO:0000259" key="6">
    <source>
        <dbReference type="PROSITE" id="PS50404"/>
    </source>
</evidence>
<comment type="function">
    <text evidence="1">Conjugation of reduced glutathione to a wide number of exogenous and endogenous hydrophobic electrophiles.</text>
</comment>
<dbReference type="EC" id="2.5.1.18" evidence="3"/>
<dbReference type="InterPro" id="IPR036282">
    <property type="entry name" value="Glutathione-S-Trfase_C_sf"/>
</dbReference>
<dbReference type="InterPro" id="IPR010987">
    <property type="entry name" value="Glutathione-S-Trfase_C-like"/>
</dbReference>
<dbReference type="Gene3D" id="1.20.1050.10">
    <property type="match status" value="1"/>
</dbReference>
<organism evidence="8">
    <name type="scientific">Paramoeba aestuarina</name>
    <dbReference type="NCBI Taxonomy" id="180227"/>
    <lineage>
        <taxon>Eukaryota</taxon>
        <taxon>Amoebozoa</taxon>
        <taxon>Discosea</taxon>
        <taxon>Flabellinia</taxon>
        <taxon>Dactylopodida</taxon>
        <taxon>Paramoebidae</taxon>
        <taxon>Paramoeba</taxon>
    </lineage>
</organism>
<dbReference type="Pfam" id="PF14497">
    <property type="entry name" value="GST_C_3"/>
    <property type="match status" value="1"/>
</dbReference>
<dbReference type="PROSITE" id="PS50404">
    <property type="entry name" value="GST_NTER"/>
    <property type="match status" value="1"/>
</dbReference>